<proteinExistence type="predicted"/>
<organism evidence="1 2">
    <name type="scientific">Devosia riboflavina</name>
    <dbReference type="NCBI Taxonomy" id="46914"/>
    <lineage>
        <taxon>Bacteria</taxon>
        <taxon>Pseudomonadati</taxon>
        <taxon>Pseudomonadota</taxon>
        <taxon>Alphaproteobacteria</taxon>
        <taxon>Hyphomicrobiales</taxon>
        <taxon>Devosiaceae</taxon>
        <taxon>Devosia</taxon>
    </lineage>
</organism>
<evidence type="ECO:0000313" key="1">
    <source>
        <dbReference type="EMBL" id="KFL31749.1"/>
    </source>
</evidence>
<protein>
    <submittedName>
        <fullName evidence="1">Uncharacterized protein</fullName>
    </submittedName>
</protein>
<accession>A0A087M4E6</accession>
<reference evidence="1 2" key="1">
    <citation type="submission" date="2014-08" db="EMBL/GenBank/DDBJ databases">
        <authorList>
            <person name="Hassan Y.I."/>
            <person name="Lepp D."/>
            <person name="Zhou T."/>
        </authorList>
    </citation>
    <scope>NUCLEOTIDE SEQUENCE [LARGE SCALE GENOMIC DNA]</scope>
    <source>
        <strain evidence="1 2">IFO13584</strain>
    </source>
</reference>
<dbReference type="EMBL" id="JQGC01000005">
    <property type="protein sequence ID" value="KFL31749.1"/>
    <property type="molecule type" value="Genomic_DNA"/>
</dbReference>
<comment type="caution">
    <text evidence="1">The sequence shown here is derived from an EMBL/GenBank/DDBJ whole genome shotgun (WGS) entry which is preliminary data.</text>
</comment>
<gene>
    <name evidence="1" type="ORF">JP75_06725</name>
</gene>
<name>A0A087M4E6_9HYPH</name>
<dbReference type="STRING" id="46914.JP75_06725"/>
<dbReference type="Proteomes" id="UP000028981">
    <property type="component" value="Unassembled WGS sequence"/>
</dbReference>
<sequence length="81" mass="8687">MARRAQIDAGSRIGAAAAQVTLEPQPGECAVDTQHAPLFVGQEAIVALRLERVQLDAANASKRRCYLFNQNLANGLRQGAQ</sequence>
<keyword evidence="2" id="KW-1185">Reference proteome</keyword>
<evidence type="ECO:0000313" key="2">
    <source>
        <dbReference type="Proteomes" id="UP000028981"/>
    </source>
</evidence>
<dbReference type="AlphaFoldDB" id="A0A087M4E6"/>